<evidence type="ECO:0000256" key="1">
    <source>
        <dbReference type="ARBA" id="ARBA00023125"/>
    </source>
</evidence>
<dbReference type="GO" id="GO:0005829">
    <property type="term" value="C:cytosol"/>
    <property type="evidence" value="ECO:0007669"/>
    <property type="project" value="TreeGrafter"/>
</dbReference>
<evidence type="ECO:0000259" key="3">
    <source>
        <dbReference type="PROSITE" id="PS50110"/>
    </source>
</evidence>
<feature type="domain" description="Response regulatory" evidence="3">
    <location>
        <begin position="3"/>
        <end position="115"/>
    </location>
</feature>
<dbReference type="InterPro" id="IPR001789">
    <property type="entry name" value="Sig_transdc_resp-reg_receiver"/>
</dbReference>
<dbReference type="PROSITE" id="PS50110">
    <property type="entry name" value="RESPONSE_REGULATORY"/>
    <property type="match status" value="1"/>
</dbReference>
<dbReference type="GO" id="GO:0000156">
    <property type="term" value="F:phosphorelay response regulator activity"/>
    <property type="evidence" value="ECO:0007669"/>
    <property type="project" value="TreeGrafter"/>
</dbReference>
<dbReference type="Pfam" id="PF04397">
    <property type="entry name" value="LytTR"/>
    <property type="match status" value="1"/>
</dbReference>
<dbReference type="EMBL" id="NISI01000013">
    <property type="protein sequence ID" value="OWR01724.1"/>
    <property type="molecule type" value="Genomic_DNA"/>
</dbReference>
<keyword evidence="1 5" id="KW-0238">DNA-binding</keyword>
<dbReference type="InterPro" id="IPR007492">
    <property type="entry name" value="LytTR_DNA-bd_dom"/>
</dbReference>
<keyword evidence="2" id="KW-0597">Phosphoprotein</keyword>
<gene>
    <name evidence="5" type="ORF">CDO81_23455</name>
</gene>
<dbReference type="Proteomes" id="UP000197446">
    <property type="component" value="Unassembled WGS sequence"/>
</dbReference>
<dbReference type="PROSITE" id="PS50930">
    <property type="entry name" value="HTH_LYTTR"/>
    <property type="match status" value="1"/>
</dbReference>
<dbReference type="PANTHER" id="PTHR48111">
    <property type="entry name" value="REGULATOR OF RPOS"/>
    <property type="match status" value="1"/>
</dbReference>
<feature type="modified residue" description="4-aspartylphosphate" evidence="2">
    <location>
        <position position="55"/>
    </location>
</feature>
<dbReference type="PANTHER" id="PTHR48111:SF69">
    <property type="entry name" value="RESPONSE REGULATOR RECEIVER"/>
    <property type="match status" value="1"/>
</dbReference>
<accession>A0A254N1P4</accession>
<keyword evidence="6" id="KW-1185">Reference proteome</keyword>
<dbReference type="Gene3D" id="3.40.50.2300">
    <property type="match status" value="1"/>
</dbReference>
<evidence type="ECO:0000313" key="6">
    <source>
        <dbReference type="Proteomes" id="UP000197446"/>
    </source>
</evidence>
<name>A0A254N1P4_9BURK</name>
<dbReference type="OrthoDB" id="9802186at2"/>
<protein>
    <submittedName>
        <fullName evidence="5">DNA-binding response regulator</fullName>
    </submittedName>
</protein>
<dbReference type="InterPro" id="IPR011006">
    <property type="entry name" value="CheY-like_superfamily"/>
</dbReference>
<dbReference type="Pfam" id="PF00072">
    <property type="entry name" value="Response_reg"/>
    <property type="match status" value="1"/>
</dbReference>
<dbReference type="Gene3D" id="2.40.50.1020">
    <property type="entry name" value="LytTr DNA-binding domain"/>
    <property type="match status" value="1"/>
</dbReference>
<dbReference type="GO" id="GO:0032993">
    <property type="term" value="C:protein-DNA complex"/>
    <property type="evidence" value="ECO:0007669"/>
    <property type="project" value="TreeGrafter"/>
</dbReference>
<organism evidence="5 6">
    <name type="scientific">Roseateles puraquae</name>
    <dbReference type="NCBI Taxonomy" id="431059"/>
    <lineage>
        <taxon>Bacteria</taxon>
        <taxon>Pseudomonadati</taxon>
        <taxon>Pseudomonadota</taxon>
        <taxon>Betaproteobacteria</taxon>
        <taxon>Burkholderiales</taxon>
        <taxon>Sphaerotilaceae</taxon>
        <taxon>Roseateles</taxon>
    </lineage>
</organism>
<comment type="caution">
    <text evidence="5">The sequence shown here is derived from an EMBL/GenBank/DDBJ whole genome shotgun (WGS) entry which is preliminary data.</text>
</comment>
<evidence type="ECO:0000256" key="2">
    <source>
        <dbReference type="PROSITE-ProRule" id="PRU00169"/>
    </source>
</evidence>
<dbReference type="SMART" id="SM00448">
    <property type="entry name" value="REC"/>
    <property type="match status" value="1"/>
</dbReference>
<sequence>MTRLLIADDEPAPLAQLAEALAATWPEARIVAQARHGADAWDQWLAHEPEVCFLDIRMPGLTGIDVAQRIAGRSEVVFVTAYGDHALQAFEAGAVDYLVKPLDAARLAQTVARLRQRLQRPAAPAGQALQQLLAQLAHQQPRPAWPDTLQAGVGKEVRLIRVEDVVYFEADSRYTRVVYLEDGRQRDALLRTPLKDLLAQLDPARFQQVHRATVVASARIASALRDDEGGMQQRLRGVPDVLAVSRPFQGLFKPQ</sequence>
<dbReference type="AlphaFoldDB" id="A0A254N1P4"/>
<evidence type="ECO:0000313" key="5">
    <source>
        <dbReference type="EMBL" id="OWR01724.1"/>
    </source>
</evidence>
<dbReference type="RefSeq" id="WP_088485679.1">
    <property type="nucleotide sequence ID" value="NZ_NISI01000013.1"/>
</dbReference>
<proteinExistence type="predicted"/>
<reference evidence="5 6" key="1">
    <citation type="journal article" date="2007" name="Int. J. Syst. Evol. Microbiol.">
        <title>Description of Pelomonas aquatica sp. nov. and Pelomonas puraquae sp. nov., isolated from industrial and haemodialysis water.</title>
        <authorList>
            <person name="Gomila M."/>
            <person name="Bowien B."/>
            <person name="Falsen E."/>
            <person name="Moore E.R."/>
            <person name="Lalucat J."/>
        </authorList>
    </citation>
    <scope>NUCLEOTIDE SEQUENCE [LARGE SCALE GENOMIC DNA]</scope>
    <source>
        <strain evidence="5 6">CCUG 52769</strain>
    </source>
</reference>
<evidence type="ECO:0000259" key="4">
    <source>
        <dbReference type="PROSITE" id="PS50930"/>
    </source>
</evidence>
<dbReference type="SMART" id="SM00850">
    <property type="entry name" value="LytTR"/>
    <property type="match status" value="1"/>
</dbReference>
<feature type="domain" description="HTH LytTR-type" evidence="4">
    <location>
        <begin position="153"/>
        <end position="255"/>
    </location>
</feature>
<dbReference type="InterPro" id="IPR039420">
    <property type="entry name" value="WalR-like"/>
</dbReference>
<dbReference type="GO" id="GO:0000976">
    <property type="term" value="F:transcription cis-regulatory region binding"/>
    <property type="evidence" value="ECO:0007669"/>
    <property type="project" value="TreeGrafter"/>
</dbReference>
<dbReference type="SUPFAM" id="SSF52172">
    <property type="entry name" value="CheY-like"/>
    <property type="match status" value="1"/>
</dbReference>
<dbReference type="GO" id="GO:0006355">
    <property type="term" value="P:regulation of DNA-templated transcription"/>
    <property type="evidence" value="ECO:0007669"/>
    <property type="project" value="TreeGrafter"/>
</dbReference>